<accession>A0A517NP77</accession>
<dbReference type="AlphaFoldDB" id="A0A517NP77"/>
<sequence>MTFLMVNLEDSADCRKALHHLRRRVRRLESRGCEPGGDPDGPRPKFDCDDTSLGRPEGPPRRGRKKHRGRHGPDDMIDAKSTLKQKLERVRRRGVWRFLSGIARLNEQPRSLAEFDDALDLSKNKMRSTKAIFAKLENRLDMRFLVPDPNGEEDDAGNPRYVMPKRVRKQIRNLIDD</sequence>
<name>A0A517NP77_9BACT</name>
<organism evidence="2 3">
    <name type="scientific">Stieleria marina</name>
    <dbReference type="NCBI Taxonomy" id="1930275"/>
    <lineage>
        <taxon>Bacteria</taxon>
        <taxon>Pseudomonadati</taxon>
        <taxon>Planctomycetota</taxon>
        <taxon>Planctomycetia</taxon>
        <taxon>Pirellulales</taxon>
        <taxon>Pirellulaceae</taxon>
        <taxon>Stieleria</taxon>
    </lineage>
</organism>
<reference evidence="2 3" key="1">
    <citation type="submission" date="2019-02" db="EMBL/GenBank/DDBJ databases">
        <title>Deep-cultivation of Planctomycetes and their phenomic and genomic characterization uncovers novel biology.</title>
        <authorList>
            <person name="Wiegand S."/>
            <person name="Jogler M."/>
            <person name="Boedeker C."/>
            <person name="Pinto D."/>
            <person name="Vollmers J."/>
            <person name="Rivas-Marin E."/>
            <person name="Kohn T."/>
            <person name="Peeters S.H."/>
            <person name="Heuer A."/>
            <person name="Rast P."/>
            <person name="Oberbeckmann S."/>
            <person name="Bunk B."/>
            <person name="Jeske O."/>
            <person name="Meyerdierks A."/>
            <person name="Storesund J.E."/>
            <person name="Kallscheuer N."/>
            <person name="Luecker S."/>
            <person name="Lage O.M."/>
            <person name="Pohl T."/>
            <person name="Merkel B.J."/>
            <person name="Hornburger P."/>
            <person name="Mueller R.-W."/>
            <person name="Bruemmer F."/>
            <person name="Labrenz M."/>
            <person name="Spormann A.M."/>
            <person name="Op den Camp H."/>
            <person name="Overmann J."/>
            <person name="Amann R."/>
            <person name="Jetten M.S.M."/>
            <person name="Mascher T."/>
            <person name="Medema M.H."/>
            <person name="Devos D.P."/>
            <person name="Kaster A.-K."/>
            <person name="Ovreas L."/>
            <person name="Rohde M."/>
            <person name="Galperin M.Y."/>
            <person name="Jogler C."/>
        </authorList>
    </citation>
    <scope>NUCLEOTIDE SEQUENCE [LARGE SCALE GENOMIC DNA]</scope>
    <source>
        <strain evidence="2 3">K23_9</strain>
    </source>
</reference>
<proteinExistence type="predicted"/>
<dbReference type="Proteomes" id="UP000319817">
    <property type="component" value="Chromosome"/>
</dbReference>
<evidence type="ECO:0000313" key="2">
    <source>
        <dbReference type="EMBL" id="QDT08919.1"/>
    </source>
</evidence>
<evidence type="ECO:0000313" key="3">
    <source>
        <dbReference type="Proteomes" id="UP000319817"/>
    </source>
</evidence>
<feature type="compositionally biased region" description="Basic residues" evidence="1">
    <location>
        <begin position="61"/>
        <end position="70"/>
    </location>
</feature>
<keyword evidence="3" id="KW-1185">Reference proteome</keyword>
<feature type="region of interest" description="Disordered" evidence="1">
    <location>
        <begin position="29"/>
        <end position="84"/>
    </location>
</feature>
<gene>
    <name evidence="2" type="ORF">K239x_08620</name>
</gene>
<protein>
    <submittedName>
        <fullName evidence="2">Uncharacterized protein</fullName>
    </submittedName>
</protein>
<evidence type="ECO:0000256" key="1">
    <source>
        <dbReference type="SAM" id="MobiDB-lite"/>
    </source>
</evidence>
<dbReference type="EMBL" id="CP036526">
    <property type="protein sequence ID" value="QDT08919.1"/>
    <property type="molecule type" value="Genomic_DNA"/>
</dbReference>